<dbReference type="InterPro" id="IPR044925">
    <property type="entry name" value="His-Me_finger_sf"/>
</dbReference>
<reference evidence="2" key="1">
    <citation type="journal article" date="2024" name="Viruses">
        <title>New Genera and Species of Caulobacter and Brevundimonas Bacteriophages Provide Insights into Phage Genome Evolution.</title>
        <authorList>
            <person name="Ely B."/>
            <person name="Hils M."/>
            <person name="Clarke A."/>
            <person name="Albert M."/>
            <person name="Holness N."/>
            <person name="Lenski J."/>
            <person name="Mohammadi T."/>
        </authorList>
    </citation>
    <scope>NUCLEOTIDE SEQUENCE [LARGE SCALE GENOMIC DNA]</scope>
</reference>
<gene>
    <name evidence="1" type="ORF">Ql52_gp022</name>
</gene>
<keyword evidence="1" id="KW-0540">Nuclease</keyword>
<evidence type="ECO:0000313" key="1">
    <source>
        <dbReference type="EMBL" id="WNV48158.1"/>
    </source>
</evidence>
<dbReference type="InterPro" id="IPR038563">
    <property type="entry name" value="Endonuclease_7_sf"/>
</dbReference>
<evidence type="ECO:0000313" key="2">
    <source>
        <dbReference type="Proteomes" id="UP001301924"/>
    </source>
</evidence>
<name>A0AA96Q4E0_9CAUD</name>
<dbReference type="GO" id="GO:0004527">
    <property type="term" value="F:exonuclease activity"/>
    <property type="evidence" value="ECO:0007669"/>
    <property type="project" value="UniProtKB-KW"/>
</dbReference>
<dbReference type="Pfam" id="PF02945">
    <property type="entry name" value="Endonuclease_7"/>
    <property type="match status" value="1"/>
</dbReference>
<dbReference type="SUPFAM" id="SSF54060">
    <property type="entry name" value="His-Me finger endonucleases"/>
    <property type="match status" value="1"/>
</dbReference>
<protein>
    <submittedName>
        <fullName evidence="1">DNA exonuclease VII</fullName>
    </submittedName>
</protein>
<keyword evidence="1" id="KW-0269">Exonuclease</keyword>
<accession>A0AA96Q4E0</accession>
<dbReference type="Gene3D" id="3.40.1800.10">
    <property type="entry name" value="His-Me finger endonucleases"/>
    <property type="match status" value="1"/>
</dbReference>
<keyword evidence="1" id="KW-0378">Hydrolase</keyword>
<dbReference type="Proteomes" id="UP001301924">
    <property type="component" value="Segment"/>
</dbReference>
<sequence>MRVLLLAKQKGRCAICNLPIKSSEIPVLDHNHETGAVRGVLHHSCNAVLGKIENSYKRFGLGNHLMAFLNGVAAYLQAHATNITGFLHPTHYTEDEKRLKANAKARKKYALKKKAAAA</sequence>
<dbReference type="EMBL" id="OR260090">
    <property type="protein sequence ID" value="WNV48158.1"/>
    <property type="molecule type" value="Genomic_DNA"/>
</dbReference>
<proteinExistence type="predicted"/>
<dbReference type="InterPro" id="IPR004211">
    <property type="entry name" value="Endonuclease_7"/>
</dbReference>
<organism evidence="1 2">
    <name type="scientific">Caulobacter phage Quill_5.2</name>
    <dbReference type="NCBI Taxonomy" id="3075108"/>
    <lineage>
        <taxon>Viruses</taxon>
        <taxon>Duplodnaviria</taxon>
        <taxon>Heunggongvirae</taxon>
        <taxon>Uroviricota</taxon>
        <taxon>Caudoviricetes</taxon>
        <taxon>Autographivirales</taxon>
        <taxon>Autonotataviridae</taxon>
        <taxon>Lullwatervirus</taxon>
        <taxon>Lullwatervirus quill52</taxon>
    </lineage>
</organism>
<keyword evidence="2" id="KW-1185">Reference proteome</keyword>